<dbReference type="EMBL" id="AJ493604">
    <property type="protein sequence ID" value="CAD42707.1"/>
    <property type="molecule type" value="mRNA"/>
</dbReference>
<dbReference type="AlphaFoldDB" id="Q8IU91"/>
<gene>
    <name evidence="1" type="primary">APRG1</name>
</gene>
<dbReference type="EMBL" id="AJ493605">
    <property type="protein sequence ID" value="CAD42708.1"/>
    <property type="molecule type" value="mRNA"/>
</dbReference>
<dbReference type="DNASU" id="339883"/>
<evidence type="ECO:0000313" key="1">
    <source>
        <dbReference type="EMBL" id="CAD42707.1"/>
    </source>
</evidence>
<evidence type="ECO:0000313" key="2">
    <source>
        <dbReference type="EMBL" id="CAD42708.1"/>
    </source>
</evidence>
<organism evidence="1">
    <name type="scientific">Homo sapiens</name>
    <name type="common">Human</name>
    <dbReference type="NCBI Taxonomy" id="9606"/>
    <lineage>
        <taxon>Eukaryota</taxon>
        <taxon>Metazoa</taxon>
        <taxon>Chordata</taxon>
        <taxon>Craniata</taxon>
        <taxon>Vertebrata</taxon>
        <taxon>Euteleostomi</taxon>
        <taxon>Mammalia</taxon>
        <taxon>Eutheria</taxon>
        <taxon>Euarchontoglires</taxon>
        <taxon>Primates</taxon>
        <taxon>Haplorrhini</taxon>
        <taxon>Catarrhini</taxon>
        <taxon>Hominidae</taxon>
        <taxon>Homo</taxon>
    </lineage>
</organism>
<dbReference type="DisGeNET" id="339883"/>
<dbReference type="BioGRID-ORCS" id="339883">
    <property type="hits" value="12 hits in 1125 CRISPR screens"/>
</dbReference>
<protein>
    <submittedName>
        <fullName evidence="1">AP20 region protein</fullName>
    </submittedName>
</protein>
<accession>Q8IU91</accession>
<name>Q8IU91_HUMAN</name>
<reference evidence="1" key="1">
    <citation type="journal article" date="2003" name="Cancer Res.">
        <title>An integrated physical and gene map of the 3.5-Mb chromosome 3p21.3 (AP20) region implicated in major human epithelial malignancies.</title>
        <authorList>
            <person name="Protopopov A."/>
            <person name="Kashuba V."/>
            <person name="Zabarovska V.I."/>
            <person name="Muravenko O.V."/>
            <person name="Lerman M.I."/>
            <person name="Klein G."/>
            <person name="Zabarovsky E.R."/>
        </authorList>
    </citation>
    <scope>NUCLEOTIDE SEQUENCE</scope>
    <source>
        <tissue evidence="1">Heart</tissue>
        <tissue evidence="2">Retina</tissue>
    </source>
</reference>
<proteinExistence type="evidence at transcript level"/>
<sequence length="44" mass="4821">MTSYSSLTFLQVEESLLMATIVPGCEVWNSCSHFATMGNLGHLN</sequence>